<dbReference type="Gene3D" id="3.30.2020.30">
    <property type="match status" value="1"/>
</dbReference>
<dbReference type="PANTHER" id="PTHR10696">
    <property type="entry name" value="GAMMA-BUTYROBETAINE HYDROXYLASE-RELATED"/>
    <property type="match status" value="1"/>
</dbReference>
<comment type="caution">
    <text evidence="10">The sequence shown here is derived from an EMBL/GenBank/DDBJ whole genome shotgun (WGS) entry which is preliminary data.</text>
</comment>
<evidence type="ECO:0000256" key="6">
    <source>
        <dbReference type="ARBA" id="ARBA00023002"/>
    </source>
</evidence>
<proteinExistence type="inferred from homology"/>
<dbReference type="OrthoDB" id="979809at2"/>
<dbReference type="FunFam" id="3.60.130.10:FF:000001">
    <property type="entry name" value="Trimethyllysine dioxygenase, mitochondrial"/>
    <property type="match status" value="1"/>
</dbReference>
<comment type="similarity">
    <text evidence="3">Belongs to the gamma-BBH/TMLD family.</text>
</comment>
<dbReference type="AlphaFoldDB" id="A0A117USL1"/>
<accession>A0A117USL1</accession>
<dbReference type="InterPro" id="IPR010376">
    <property type="entry name" value="GBBH-like_N"/>
</dbReference>
<dbReference type="PANTHER" id="PTHR10696:SF25">
    <property type="entry name" value="OXIDOREDUCTASE AIM17-RELATED"/>
    <property type="match status" value="1"/>
</dbReference>
<dbReference type="Pfam" id="PF06155">
    <property type="entry name" value="GBBH-like_N"/>
    <property type="match status" value="1"/>
</dbReference>
<dbReference type="InterPro" id="IPR042098">
    <property type="entry name" value="TauD-like_sf"/>
</dbReference>
<dbReference type="InterPro" id="IPR003819">
    <property type="entry name" value="TauD/TfdA-like"/>
</dbReference>
<dbReference type="SUPFAM" id="SSF51197">
    <property type="entry name" value="Clavaminate synthase-like"/>
    <property type="match status" value="1"/>
</dbReference>
<keyword evidence="4" id="KW-0479">Metal-binding</keyword>
<keyword evidence="6" id="KW-0560">Oxidoreductase</keyword>
<dbReference type="RefSeq" id="WP_067912569.1">
    <property type="nucleotide sequence ID" value="NZ_KQ954246.1"/>
</dbReference>
<keyword evidence="7" id="KW-0408">Iron</keyword>
<evidence type="ECO:0000256" key="4">
    <source>
        <dbReference type="ARBA" id="ARBA00022723"/>
    </source>
</evidence>
<feature type="domain" description="Gamma-butyrobetaine hydroxylase-like N-terminal" evidence="9">
    <location>
        <begin position="15"/>
        <end position="81"/>
    </location>
</feature>
<evidence type="ECO:0000256" key="7">
    <source>
        <dbReference type="ARBA" id="ARBA00023004"/>
    </source>
</evidence>
<comment type="cofactor">
    <cofactor evidence="1">
        <name>Fe(2+)</name>
        <dbReference type="ChEBI" id="CHEBI:29033"/>
    </cofactor>
</comment>
<dbReference type="GO" id="GO:0045329">
    <property type="term" value="P:carnitine biosynthetic process"/>
    <property type="evidence" value="ECO:0007669"/>
    <property type="project" value="TreeGrafter"/>
</dbReference>
<evidence type="ECO:0000256" key="1">
    <source>
        <dbReference type="ARBA" id="ARBA00001954"/>
    </source>
</evidence>
<evidence type="ECO:0000313" key="10">
    <source>
        <dbReference type="EMBL" id="KUR70111.1"/>
    </source>
</evidence>
<gene>
    <name evidence="10" type="ORF">AQZ52_14685</name>
</gene>
<name>A0A117USL1_9SPHN</name>
<dbReference type="Proteomes" id="UP000058012">
    <property type="component" value="Unassembled WGS sequence"/>
</dbReference>
<dbReference type="InterPro" id="IPR050411">
    <property type="entry name" value="AlphaKG_dependent_hydroxylases"/>
</dbReference>
<dbReference type="CDD" id="cd00250">
    <property type="entry name" value="CAS_like"/>
    <property type="match status" value="1"/>
</dbReference>
<evidence type="ECO:0000259" key="8">
    <source>
        <dbReference type="Pfam" id="PF02668"/>
    </source>
</evidence>
<dbReference type="InterPro" id="IPR038492">
    <property type="entry name" value="GBBH-like_N_sf"/>
</dbReference>
<keyword evidence="5" id="KW-0223">Dioxygenase</keyword>
<feature type="domain" description="TauD/TfdA-like" evidence="8">
    <location>
        <begin position="128"/>
        <end position="354"/>
    </location>
</feature>
<dbReference type="Gene3D" id="3.60.130.10">
    <property type="entry name" value="Clavaminate synthase-like"/>
    <property type="match status" value="1"/>
</dbReference>
<evidence type="ECO:0000256" key="2">
    <source>
        <dbReference type="ARBA" id="ARBA00001961"/>
    </source>
</evidence>
<dbReference type="GO" id="GO:0046872">
    <property type="term" value="F:metal ion binding"/>
    <property type="evidence" value="ECO:0007669"/>
    <property type="project" value="UniProtKB-KW"/>
</dbReference>
<sequence>MNLTGLEVRADALLATWADDGAPVTYPTLWLRDNCPSAFHPQTEERVLDLLSLAAQPVLTHAEQGRETVVLHYADGHVSHIALALLAAHRPGRPVSDPAAIPPRLWRGDLAPGGIPRFAAARLAGDDAALETWMRQTAALGLSIVDGLADRVDAGVEIACKIGFLRETNFGMTFEVVSKPDPNNLAYTAVTLPLHTDLPNQEVPPGFQFLHCLANEAQGGGSLFADGFALAEDLRARDPEAFRLLSEVAIPFRFHDRHADIRTHAPVITLDRVGAVREIRWNAHIAATFDMPADVMPAYYRAYRTFMAMTRDPAYQITFKLAAGEMIVFDNRRVLHGREAFDPSTGFRHLHGCYVDRGEFNSRLRLLARTPG</sequence>
<dbReference type="Pfam" id="PF02668">
    <property type="entry name" value="TauD"/>
    <property type="match status" value="1"/>
</dbReference>
<organism evidence="10 11">
    <name type="scientific">Novosphingobium fuchskuhlense</name>
    <dbReference type="NCBI Taxonomy" id="1117702"/>
    <lineage>
        <taxon>Bacteria</taxon>
        <taxon>Pseudomonadati</taxon>
        <taxon>Pseudomonadota</taxon>
        <taxon>Alphaproteobacteria</taxon>
        <taxon>Sphingomonadales</taxon>
        <taxon>Sphingomonadaceae</taxon>
        <taxon>Novosphingobium</taxon>
    </lineage>
</organism>
<dbReference type="GO" id="GO:0016706">
    <property type="term" value="F:2-oxoglutarate-dependent dioxygenase activity"/>
    <property type="evidence" value="ECO:0007669"/>
    <property type="project" value="UniProtKB-ARBA"/>
</dbReference>
<comment type="cofactor">
    <cofactor evidence="2">
        <name>L-ascorbate</name>
        <dbReference type="ChEBI" id="CHEBI:38290"/>
    </cofactor>
</comment>
<dbReference type="EMBL" id="LLZS01000009">
    <property type="protein sequence ID" value="KUR70111.1"/>
    <property type="molecule type" value="Genomic_DNA"/>
</dbReference>
<dbReference type="STRING" id="1117702.AQZ52_14685"/>
<evidence type="ECO:0000259" key="9">
    <source>
        <dbReference type="Pfam" id="PF06155"/>
    </source>
</evidence>
<evidence type="ECO:0000256" key="5">
    <source>
        <dbReference type="ARBA" id="ARBA00022964"/>
    </source>
</evidence>
<reference evidence="10 11" key="1">
    <citation type="submission" date="2015-10" db="EMBL/GenBank/DDBJ databases">
        <title>Draft genome sequence of Novosphingobium fuchskuhlense DSM 25065 isolated from a surface water sample of the southwest basin of Lake Grosse Fuchskuhle.</title>
        <authorList>
            <person name="Ruckert C."/>
            <person name="Winkler A."/>
            <person name="Glaeser J."/>
            <person name="Grossart H.-P."/>
            <person name="Kalinowski J."/>
            <person name="Glaeser S."/>
        </authorList>
    </citation>
    <scope>NUCLEOTIDE SEQUENCE [LARGE SCALE GENOMIC DNA]</scope>
    <source>
        <strain evidence="10 11">FNE08-7</strain>
    </source>
</reference>
<protein>
    <submittedName>
        <fullName evidence="10">Gamma-butyrobetaine hydroxylase</fullName>
    </submittedName>
</protein>
<keyword evidence="11" id="KW-1185">Reference proteome</keyword>
<evidence type="ECO:0000256" key="3">
    <source>
        <dbReference type="ARBA" id="ARBA00008654"/>
    </source>
</evidence>
<evidence type="ECO:0000313" key="11">
    <source>
        <dbReference type="Proteomes" id="UP000058012"/>
    </source>
</evidence>